<keyword evidence="2" id="KW-1185">Reference proteome</keyword>
<accession>A0ABD0NNI9</accession>
<reference evidence="1 2" key="1">
    <citation type="submission" date="2024-05" db="EMBL/GenBank/DDBJ databases">
        <title>Genome sequencing and assembly of Indian major carp, Cirrhinus mrigala (Hamilton, 1822).</title>
        <authorList>
            <person name="Mohindra V."/>
            <person name="Chowdhury L.M."/>
            <person name="Lal K."/>
            <person name="Jena J.K."/>
        </authorList>
    </citation>
    <scope>NUCLEOTIDE SEQUENCE [LARGE SCALE GENOMIC DNA]</scope>
    <source>
        <strain evidence="1">CM1030</strain>
        <tissue evidence="1">Blood</tissue>
    </source>
</reference>
<proteinExistence type="predicted"/>
<name>A0ABD0NNI9_CIRMR</name>
<dbReference type="AlphaFoldDB" id="A0ABD0NNI9"/>
<gene>
    <name evidence="1" type="ORF">M9458_042202</name>
</gene>
<comment type="caution">
    <text evidence="1">The sequence shown here is derived from an EMBL/GenBank/DDBJ whole genome shotgun (WGS) entry which is preliminary data.</text>
</comment>
<organism evidence="1 2">
    <name type="scientific">Cirrhinus mrigala</name>
    <name type="common">Mrigala</name>
    <dbReference type="NCBI Taxonomy" id="683832"/>
    <lineage>
        <taxon>Eukaryota</taxon>
        <taxon>Metazoa</taxon>
        <taxon>Chordata</taxon>
        <taxon>Craniata</taxon>
        <taxon>Vertebrata</taxon>
        <taxon>Euteleostomi</taxon>
        <taxon>Actinopterygii</taxon>
        <taxon>Neopterygii</taxon>
        <taxon>Teleostei</taxon>
        <taxon>Ostariophysi</taxon>
        <taxon>Cypriniformes</taxon>
        <taxon>Cyprinidae</taxon>
        <taxon>Labeoninae</taxon>
        <taxon>Labeonini</taxon>
        <taxon>Cirrhinus</taxon>
    </lineage>
</organism>
<protein>
    <submittedName>
        <fullName evidence="1">Uncharacterized protein</fullName>
    </submittedName>
</protein>
<evidence type="ECO:0000313" key="1">
    <source>
        <dbReference type="EMBL" id="KAL0162806.1"/>
    </source>
</evidence>
<dbReference type="PANTHER" id="PTHR35617:SF3">
    <property type="entry name" value="CORE-BINDING (CB) DOMAIN-CONTAINING PROTEIN"/>
    <property type="match status" value="1"/>
</dbReference>
<dbReference type="Proteomes" id="UP001529510">
    <property type="component" value="Unassembled WGS sequence"/>
</dbReference>
<evidence type="ECO:0000313" key="2">
    <source>
        <dbReference type="Proteomes" id="UP001529510"/>
    </source>
</evidence>
<dbReference type="PANTHER" id="PTHR35617">
    <property type="entry name" value="PHAGE_INTEGRASE DOMAIN-CONTAINING PROTEIN"/>
    <property type="match status" value="1"/>
</dbReference>
<dbReference type="EMBL" id="JAMKFB020000021">
    <property type="protein sequence ID" value="KAL0162806.1"/>
    <property type="molecule type" value="Genomic_DNA"/>
</dbReference>
<sequence length="135" mass="15216">MGLRREPFEPLESVELKYLLLKTLLLITLTSIKRVGDLHAFSINESCLEFGPADSHFSRPGYVPEVPTTPFQVQVVNLQALPPEEADPALALLCPVRAVRIYVDHTWSFRRSEQLFVCFGGQQKGNVVSKQRLAH</sequence>